<organism evidence="3 4">
    <name type="scientific">Fusarium oxysporum</name>
    <name type="common">Fusarium vascular wilt</name>
    <dbReference type="NCBI Taxonomy" id="5507"/>
    <lineage>
        <taxon>Eukaryota</taxon>
        <taxon>Fungi</taxon>
        <taxon>Dikarya</taxon>
        <taxon>Ascomycota</taxon>
        <taxon>Pezizomycotina</taxon>
        <taxon>Sordariomycetes</taxon>
        <taxon>Hypocreomycetidae</taxon>
        <taxon>Hypocreales</taxon>
        <taxon>Nectriaceae</taxon>
        <taxon>Fusarium</taxon>
        <taxon>Fusarium oxysporum species complex</taxon>
    </lineage>
</organism>
<keyword evidence="1" id="KW-0732">Signal</keyword>
<evidence type="ECO:0000256" key="1">
    <source>
        <dbReference type="SAM" id="SignalP"/>
    </source>
</evidence>
<dbReference type="InterPro" id="IPR011058">
    <property type="entry name" value="Cyanovirin-N"/>
</dbReference>
<dbReference type="VEuPathDB" id="FungiDB:FOC1_g10013405"/>
<dbReference type="VEuPathDB" id="FungiDB:FOMG_00190"/>
<dbReference type="VEuPathDB" id="FungiDB:HZS61_000081"/>
<feature type="signal peptide" evidence="1">
    <location>
        <begin position="1"/>
        <end position="17"/>
    </location>
</feature>
<gene>
    <name evidence="3" type="ORF">BFJ68_g9015</name>
</gene>
<feature type="domain" description="Cyanovirin-N" evidence="2">
    <location>
        <begin position="21"/>
        <end position="106"/>
    </location>
</feature>
<dbReference type="VEuPathDB" id="FungiDB:FOC4_g10007491"/>
<dbReference type="VEuPathDB" id="FungiDB:FOZG_00195"/>
<dbReference type="Proteomes" id="UP000285860">
    <property type="component" value="Unassembled WGS sequence"/>
</dbReference>
<feature type="chain" id="PRO_5019158287" description="Cyanovirin-N domain-containing protein" evidence="1">
    <location>
        <begin position="18"/>
        <end position="434"/>
    </location>
</feature>
<sequence length="434" mass="49269">MTKATAVLLTLLGIAFAQIDRTCIDIVFNSETNTLSGKCQPRDNSGYIPSELDLNDCFGYDGTNITPTYHGNFAESCHGCEMFVAPDPWYGGAEYWIRCTCKGQSEKVAVPLEAAIAHEPIDELLESVYLGEAPIGKSVDALKWLLERKFDMKEQGNQPWCNANDYCDHFPEFLITILNKSPDRVRTEGICQMIQLLHSYGYSLPFHMNFASYFGRGLEDIGVPSIPGPLDVALRSHCPSELLGLVLRDYLRPLVKFDATFAGFTLMKRWAGKYRFAEPIGFFGEPSMETADQPWWKSTNVLNTIWGLFLDLMDNSTSWTEEYRGEAADVFGQKIKVLIKYQVLDQLEENMLRGIAESMRSMTTPTKASNIGVVDDRDSQCCRETLYRANLHFKSNKQHRILDIWDLINPDTVFSIRCECHRFNIDPDGNVYKM</sequence>
<dbReference type="VEuPathDB" id="FungiDB:FOZG_00196"/>
<comment type="caution">
    <text evidence="3">The sequence shown here is derived from an EMBL/GenBank/DDBJ whole genome shotgun (WGS) entry which is preliminary data.</text>
</comment>
<protein>
    <recommendedName>
        <fullName evidence="2">Cyanovirin-N domain-containing protein</fullName>
    </recommendedName>
</protein>
<dbReference type="Gene3D" id="2.30.60.10">
    <property type="entry name" value="Cyanovirin-N"/>
    <property type="match status" value="1"/>
</dbReference>
<dbReference type="VEuPathDB" id="FungiDB:FOC1_g10013404"/>
<dbReference type="InterPro" id="IPR036673">
    <property type="entry name" value="Cyanovirin-N_sf"/>
</dbReference>
<dbReference type="Pfam" id="PF08881">
    <property type="entry name" value="CVNH"/>
    <property type="match status" value="1"/>
</dbReference>
<evidence type="ECO:0000313" key="4">
    <source>
        <dbReference type="Proteomes" id="UP000285860"/>
    </source>
</evidence>
<dbReference type="EMBL" id="MRCY01000043">
    <property type="protein sequence ID" value="RKL09591.1"/>
    <property type="molecule type" value="Genomic_DNA"/>
</dbReference>
<reference evidence="3 4" key="1">
    <citation type="journal article" date="2018" name="Sci. Rep.">
        <title>Characterisation of pathogen-specific regions and novel effector candidates in Fusarium oxysporum f. sp. cepae.</title>
        <authorList>
            <person name="Armitage A.D."/>
            <person name="Taylor A."/>
            <person name="Sobczyk M.K."/>
            <person name="Baxter L."/>
            <person name="Greenfield B.P."/>
            <person name="Bates H.J."/>
            <person name="Wilson F."/>
            <person name="Jackson A.C."/>
            <person name="Ott S."/>
            <person name="Harrison R.J."/>
            <person name="Clarkson J.P."/>
        </authorList>
    </citation>
    <scope>NUCLEOTIDE SEQUENCE [LARGE SCALE GENOMIC DNA]</scope>
    <source>
        <strain evidence="3 4">Fo_A28</strain>
    </source>
</reference>
<dbReference type="VEuPathDB" id="FungiDB:FOXG_10971"/>
<proteinExistence type="predicted"/>
<dbReference type="VEuPathDB" id="FungiDB:FOIG_00027"/>
<evidence type="ECO:0000313" key="3">
    <source>
        <dbReference type="EMBL" id="RKL09591.1"/>
    </source>
</evidence>
<dbReference type="SUPFAM" id="SSF51322">
    <property type="entry name" value="Cyanovirin-N"/>
    <property type="match status" value="1"/>
</dbReference>
<name>A0A420QXU5_FUSOX</name>
<dbReference type="VEuPathDB" id="FungiDB:HZS61_000080"/>
<accession>A0A420QXU5</accession>
<evidence type="ECO:0000259" key="2">
    <source>
        <dbReference type="Pfam" id="PF08881"/>
    </source>
</evidence>
<dbReference type="AlphaFoldDB" id="A0A420QXU5"/>